<evidence type="ECO:0000313" key="3">
    <source>
        <dbReference type="Proteomes" id="UP000034644"/>
    </source>
</evidence>
<feature type="transmembrane region" description="Helical" evidence="1">
    <location>
        <begin position="39"/>
        <end position="57"/>
    </location>
</feature>
<comment type="caution">
    <text evidence="2">The sequence shown here is derived from an EMBL/GenBank/DDBJ whole genome shotgun (WGS) entry which is preliminary data.</text>
</comment>
<dbReference type="Proteomes" id="UP000034644">
    <property type="component" value="Unassembled WGS sequence"/>
</dbReference>
<gene>
    <name evidence="2" type="ORF">UX27_C0023G0002</name>
</gene>
<keyword evidence="1" id="KW-1133">Transmembrane helix</keyword>
<dbReference type="EMBL" id="LCLO01000023">
    <property type="protein sequence ID" value="KKU18009.1"/>
    <property type="molecule type" value="Genomic_DNA"/>
</dbReference>
<evidence type="ECO:0000256" key="1">
    <source>
        <dbReference type="SAM" id="Phobius"/>
    </source>
</evidence>
<feature type="transmembrane region" description="Helical" evidence="1">
    <location>
        <begin position="16"/>
        <end position="33"/>
    </location>
</feature>
<keyword evidence="1" id="KW-0472">Membrane</keyword>
<dbReference type="AlphaFoldDB" id="A0A0G1NBS7"/>
<proteinExistence type="predicted"/>
<keyword evidence="1" id="KW-0812">Transmembrane</keyword>
<organism evidence="2 3">
    <name type="scientific">Candidatus Azambacteria bacterium GW2011_GWA2_45_90</name>
    <dbReference type="NCBI Taxonomy" id="1618614"/>
    <lineage>
        <taxon>Bacteria</taxon>
        <taxon>Candidatus Azamiibacteriota</taxon>
    </lineage>
</organism>
<feature type="transmembrane region" description="Helical" evidence="1">
    <location>
        <begin position="77"/>
        <end position="101"/>
    </location>
</feature>
<evidence type="ECO:0000313" key="2">
    <source>
        <dbReference type="EMBL" id="KKU18009.1"/>
    </source>
</evidence>
<accession>A0A0G1NBS7</accession>
<reference evidence="2 3" key="1">
    <citation type="journal article" date="2015" name="Nature">
        <title>rRNA introns, odd ribosomes, and small enigmatic genomes across a large radiation of phyla.</title>
        <authorList>
            <person name="Brown C.T."/>
            <person name="Hug L.A."/>
            <person name="Thomas B.C."/>
            <person name="Sharon I."/>
            <person name="Castelle C.J."/>
            <person name="Singh A."/>
            <person name="Wilkins M.J."/>
            <person name="Williams K.H."/>
            <person name="Banfield J.F."/>
        </authorList>
    </citation>
    <scope>NUCLEOTIDE SEQUENCE [LARGE SCALE GENOMIC DNA]</scope>
</reference>
<protein>
    <submittedName>
        <fullName evidence="2">Uncharacterized protein</fullName>
    </submittedName>
</protein>
<feature type="transmembrane region" description="Helical" evidence="1">
    <location>
        <begin position="121"/>
        <end position="145"/>
    </location>
</feature>
<name>A0A0G1NBS7_9BACT</name>
<sequence length="150" mass="17675">MQEIFKKITEFSFEHSTARAFLVFSSIFLIFSIGYAKEYVLIAFFTFFYALVAHRIVVFRKTPKWGDNAVRTWFGALLYFLLDWSLFVGWIIGTMILLVEIHWASFLDLLGNAEYLNLFEVFYITIGFSFLTFLLWLGQAFWLAIRGDKK</sequence>